<name>A0AAQ4EUX6_AMBAM</name>
<evidence type="ECO:0000256" key="1">
    <source>
        <dbReference type="SAM" id="MobiDB-lite"/>
    </source>
</evidence>
<keyword evidence="2" id="KW-0812">Transmembrane</keyword>
<keyword evidence="2" id="KW-0472">Membrane</keyword>
<reference evidence="3 4" key="1">
    <citation type="journal article" date="2023" name="Arcadia Sci">
        <title>De novo assembly of a long-read Amblyomma americanum tick genome.</title>
        <authorList>
            <person name="Chou S."/>
            <person name="Poskanzer K.E."/>
            <person name="Rollins M."/>
            <person name="Thuy-Boun P.S."/>
        </authorList>
    </citation>
    <scope>NUCLEOTIDE SEQUENCE [LARGE SCALE GENOMIC DNA]</scope>
    <source>
        <strain evidence="3">F_SG_1</strain>
        <tissue evidence="3">Salivary glands</tissue>
    </source>
</reference>
<feature type="region of interest" description="Disordered" evidence="1">
    <location>
        <begin position="25"/>
        <end position="50"/>
    </location>
</feature>
<organism evidence="3 4">
    <name type="scientific">Amblyomma americanum</name>
    <name type="common">Lone star tick</name>
    <dbReference type="NCBI Taxonomy" id="6943"/>
    <lineage>
        <taxon>Eukaryota</taxon>
        <taxon>Metazoa</taxon>
        <taxon>Ecdysozoa</taxon>
        <taxon>Arthropoda</taxon>
        <taxon>Chelicerata</taxon>
        <taxon>Arachnida</taxon>
        <taxon>Acari</taxon>
        <taxon>Parasitiformes</taxon>
        <taxon>Ixodida</taxon>
        <taxon>Ixodoidea</taxon>
        <taxon>Ixodidae</taxon>
        <taxon>Amblyomminae</taxon>
        <taxon>Amblyomma</taxon>
    </lineage>
</organism>
<sequence length="165" mass="18366">MAEYPKSGEFAAPIYDVRPRGAMQRQGSQVAPYAPGAMQPPSQYPRYTPPGPQGFLPGGGLLAAAAPLADGAMPGGYAPSDSYYPVAGEESWDKQPKEELQRTPFFRKRVFIFEFWQLFVMWMAVSGLLVYIGGLIGFRHSEFYEEVLAHRRHRCSRAEASKRCG</sequence>
<evidence type="ECO:0000313" key="4">
    <source>
        <dbReference type="Proteomes" id="UP001321473"/>
    </source>
</evidence>
<proteinExistence type="predicted"/>
<evidence type="ECO:0000256" key="2">
    <source>
        <dbReference type="SAM" id="Phobius"/>
    </source>
</evidence>
<dbReference type="EMBL" id="JARKHS020010575">
    <property type="protein sequence ID" value="KAK8778606.1"/>
    <property type="molecule type" value="Genomic_DNA"/>
</dbReference>
<keyword evidence="2" id="KW-1133">Transmembrane helix</keyword>
<evidence type="ECO:0000313" key="3">
    <source>
        <dbReference type="EMBL" id="KAK8778606.1"/>
    </source>
</evidence>
<feature type="transmembrane region" description="Helical" evidence="2">
    <location>
        <begin position="115"/>
        <end position="138"/>
    </location>
</feature>
<gene>
    <name evidence="3" type="ORF">V5799_020056</name>
</gene>
<accession>A0AAQ4EUX6</accession>
<comment type="caution">
    <text evidence="3">The sequence shown here is derived from an EMBL/GenBank/DDBJ whole genome shotgun (WGS) entry which is preliminary data.</text>
</comment>
<keyword evidence="4" id="KW-1185">Reference proteome</keyword>
<dbReference type="Proteomes" id="UP001321473">
    <property type="component" value="Unassembled WGS sequence"/>
</dbReference>
<protein>
    <submittedName>
        <fullName evidence="3">Uncharacterized protein</fullName>
    </submittedName>
</protein>
<dbReference type="AlphaFoldDB" id="A0AAQ4EUX6"/>